<dbReference type="Proteomes" id="UP000258927">
    <property type="component" value="Chromosome"/>
</dbReference>
<dbReference type="AlphaFoldDB" id="A0A2R4MIT8"/>
<dbReference type="Pfam" id="PF04233">
    <property type="entry name" value="Phage_Mu_F"/>
    <property type="match status" value="1"/>
</dbReference>
<gene>
    <name evidence="2" type="ORF">MXMO3_03348</name>
</gene>
<evidence type="ECO:0000259" key="1">
    <source>
        <dbReference type="Pfam" id="PF04233"/>
    </source>
</evidence>
<organism evidence="2 3">
    <name type="scientific">Maritalea myrionectae</name>
    <dbReference type="NCBI Taxonomy" id="454601"/>
    <lineage>
        <taxon>Bacteria</taxon>
        <taxon>Pseudomonadati</taxon>
        <taxon>Pseudomonadota</taxon>
        <taxon>Alphaproteobacteria</taxon>
        <taxon>Hyphomicrobiales</taxon>
        <taxon>Devosiaceae</taxon>
        <taxon>Maritalea</taxon>
    </lineage>
</organism>
<protein>
    <recommendedName>
        <fullName evidence="1">Phage head morphogenesis domain-containing protein</fullName>
    </recommendedName>
</protein>
<proteinExistence type="predicted"/>
<evidence type="ECO:0000313" key="2">
    <source>
        <dbReference type="EMBL" id="AVX05853.1"/>
    </source>
</evidence>
<reference evidence="2 3" key="1">
    <citation type="submission" date="2017-05" db="EMBL/GenBank/DDBJ databases">
        <title>Genome Analysis of Maritalea myrionectae HL2708#5.</title>
        <authorList>
            <consortium name="Cotde Inc.-PKNU"/>
            <person name="Jang D."/>
            <person name="Oh H.-M."/>
        </authorList>
    </citation>
    <scope>NUCLEOTIDE SEQUENCE [LARGE SCALE GENOMIC DNA]</scope>
    <source>
        <strain evidence="2 3">HL2708#5</strain>
    </source>
</reference>
<name>A0A2R4MIT8_9HYPH</name>
<feature type="domain" description="Phage head morphogenesis" evidence="1">
    <location>
        <begin position="39"/>
        <end position="85"/>
    </location>
</feature>
<dbReference type="STRING" id="1122213.GCA_000423365_01111"/>
<evidence type="ECO:0000313" key="3">
    <source>
        <dbReference type="Proteomes" id="UP000258927"/>
    </source>
</evidence>
<sequence length="315" mass="36577">MPSPFLERHISGYKNAFNDYLRYGTPIERSLKTKAQRHSGYYIWTTRQDQKVRPSHAANHGKIFAWDNPPPTGHPGEGFGCRCRAVPYVPSSAEQFEIKLHDVSDNGRAWSDIDYVLHYFYGKGRAIRLRNTGNLVKVVREYRREAIDDPARLPGQIADEARKFKAWEREGVAFSYPFGSTYPMKDVVFSLGTTTIRGKFNGRCQRIGDKLQIEGKINFELWDEFRDPLNIGAYLRDNNIDPHSDEIIMHDALEKLRRRLRLHLPKIDGDILWHRLRRKDLREIPGSKFYAITDNWRGTVIARVNVDGTASRFKK</sequence>
<dbReference type="EMBL" id="CP021330">
    <property type="protein sequence ID" value="AVX05853.1"/>
    <property type="molecule type" value="Genomic_DNA"/>
</dbReference>
<accession>A0A2R4MIT8</accession>
<dbReference type="InterPro" id="IPR006528">
    <property type="entry name" value="Phage_head_morphogenesis_dom"/>
</dbReference>
<dbReference type="KEGG" id="mmyr:MXMO3_03348"/>
<keyword evidence="3" id="KW-1185">Reference proteome</keyword>
<dbReference type="NCBIfam" id="TIGR01641">
    <property type="entry name" value="phageSPP1_gp7"/>
    <property type="match status" value="1"/>
</dbReference>